<dbReference type="InterPro" id="IPR002625">
    <property type="entry name" value="Smr_dom"/>
</dbReference>
<dbReference type="InterPro" id="IPR036063">
    <property type="entry name" value="Smr_dom_sf"/>
</dbReference>
<dbReference type="EMBL" id="VHIQ01000006">
    <property type="protein sequence ID" value="TPV32486.1"/>
    <property type="molecule type" value="Genomic_DNA"/>
</dbReference>
<name>A0A506PF75_9FLAO</name>
<reference evidence="2 3" key="1">
    <citation type="submission" date="2019-06" db="EMBL/GenBank/DDBJ databases">
        <title>Flavobacteriaceae Paucihalobacterium erythroidium CWB-1, complete genome.</title>
        <authorList>
            <person name="Wu S."/>
        </authorList>
    </citation>
    <scope>NUCLEOTIDE SEQUENCE [LARGE SCALE GENOMIC DNA]</scope>
    <source>
        <strain evidence="2 3">CWB-1</strain>
    </source>
</reference>
<dbReference type="PROSITE" id="PS50828">
    <property type="entry name" value="SMR"/>
    <property type="match status" value="1"/>
</dbReference>
<evidence type="ECO:0000313" key="2">
    <source>
        <dbReference type="EMBL" id="TPV32486.1"/>
    </source>
</evidence>
<sequence>MAKFKIGDKVAVLDDDMEGVVNGIEGTTVTLLTSEGFELDFQAKELISINKDISIENNVFNSEINQIKSLKEQSQKPKPVVKIKTKEVYKPIIDLHIHQLVEKTAHLTNYDMLNIQLDTAKFQLERAIANRTPKIVFIHGVGEGVLKMELETLLRRYDNVSFYEADFKTYGFGATEVKIFQNKSN</sequence>
<dbReference type="RefSeq" id="WP_140990981.1">
    <property type="nucleotide sequence ID" value="NZ_VHIQ01000006.1"/>
</dbReference>
<feature type="domain" description="Smr" evidence="1">
    <location>
        <begin position="124"/>
        <end position="180"/>
    </location>
</feature>
<proteinExistence type="predicted"/>
<gene>
    <name evidence="2" type="ORF">FJ651_13070</name>
</gene>
<dbReference type="Proteomes" id="UP000317332">
    <property type="component" value="Unassembled WGS sequence"/>
</dbReference>
<comment type="caution">
    <text evidence="2">The sequence shown here is derived from an EMBL/GenBank/DDBJ whole genome shotgun (WGS) entry which is preliminary data.</text>
</comment>
<dbReference type="Pfam" id="PF01713">
    <property type="entry name" value="Smr"/>
    <property type="match status" value="1"/>
</dbReference>
<evidence type="ECO:0000313" key="3">
    <source>
        <dbReference type="Proteomes" id="UP000317332"/>
    </source>
</evidence>
<keyword evidence="3" id="KW-1185">Reference proteome</keyword>
<accession>A0A506PF75</accession>
<dbReference type="Gene3D" id="3.30.1370.110">
    <property type="match status" value="1"/>
</dbReference>
<protein>
    <submittedName>
        <fullName evidence="2">Smr/MutS family protein</fullName>
    </submittedName>
</protein>
<evidence type="ECO:0000259" key="1">
    <source>
        <dbReference type="PROSITE" id="PS50828"/>
    </source>
</evidence>
<dbReference type="OrthoDB" id="1524810at2"/>
<dbReference type="AlphaFoldDB" id="A0A506PF75"/>
<organism evidence="2 3">
    <name type="scientific">Paucihalobacter ruber</name>
    <dbReference type="NCBI Taxonomy" id="2567861"/>
    <lineage>
        <taxon>Bacteria</taxon>
        <taxon>Pseudomonadati</taxon>
        <taxon>Bacteroidota</taxon>
        <taxon>Flavobacteriia</taxon>
        <taxon>Flavobacteriales</taxon>
        <taxon>Flavobacteriaceae</taxon>
        <taxon>Paucihalobacter</taxon>
    </lineage>
</organism>